<feature type="transmembrane region" description="Helical" evidence="1">
    <location>
        <begin position="103"/>
        <end position="122"/>
    </location>
</feature>
<keyword evidence="1" id="KW-0812">Transmembrane</keyword>
<keyword evidence="3" id="KW-1185">Reference proteome</keyword>
<evidence type="ECO:0000256" key="1">
    <source>
        <dbReference type="SAM" id="Phobius"/>
    </source>
</evidence>
<dbReference type="Proteomes" id="UP001209570">
    <property type="component" value="Unassembled WGS sequence"/>
</dbReference>
<keyword evidence="1" id="KW-0472">Membrane</keyword>
<sequence>MGSAPLTMAADKLIGWFPCSSFTFNYEVSEETNSTLLADSENLEAQCAIFKAPLCYDGLDETVMYKWLSTESAFDGKFDPKYAASVKGGADSSTDSGSYKGGFITFIVVFIVATLAAAVFLFKWRRSKRHPGSATGEGTLPR</sequence>
<name>A0AAD5MIQ2_PYTIN</name>
<evidence type="ECO:0000313" key="2">
    <source>
        <dbReference type="EMBL" id="KAJ0409261.1"/>
    </source>
</evidence>
<dbReference type="AlphaFoldDB" id="A0AAD5MIQ2"/>
<organism evidence="2 3">
    <name type="scientific">Pythium insidiosum</name>
    <name type="common">Pythiosis disease agent</name>
    <dbReference type="NCBI Taxonomy" id="114742"/>
    <lineage>
        <taxon>Eukaryota</taxon>
        <taxon>Sar</taxon>
        <taxon>Stramenopiles</taxon>
        <taxon>Oomycota</taxon>
        <taxon>Peronosporomycetes</taxon>
        <taxon>Pythiales</taxon>
        <taxon>Pythiaceae</taxon>
        <taxon>Pythium</taxon>
    </lineage>
</organism>
<dbReference type="EMBL" id="JAKCXM010000005">
    <property type="protein sequence ID" value="KAJ0409261.1"/>
    <property type="molecule type" value="Genomic_DNA"/>
</dbReference>
<accession>A0AAD5MIQ2</accession>
<protein>
    <submittedName>
        <fullName evidence="2">Uncharacterized protein</fullName>
    </submittedName>
</protein>
<evidence type="ECO:0000313" key="3">
    <source>
        <dbReference type="Proteomes" id="UP001209570"/>
    </source>
</evidence>
<keyword evidence="1" id="KW-1133">Transmembrane helix</keyword>
<gene>
    <name evidence="2" type="ORF">P43SY_006758</name>
</gene>
<reference evidence="2" key="1">
    <citation type="submission" date="2021-12" db="EMBL/GenBank/DDBJ databases">
        <title>Prjna785345.</title>
        <authorList>
            <person name="Rujirawat T."/>
            <person name="Krajaejun T."/>
        </authorList>
    </citation>
    <scope>NUCLEOTIDE SEQUENCE</scope>
    <source>
        <strain evidence="2">Pi057C3</strain>
    </source>
</reference>
<comment type="caution">
    <text evidence="2">The sequence shown here is derived from an EMBL/GenBank/DDBJ whole genome shotgun (WGS) entry which is preliminary data.</text>
</comment>
<proteinExistence type="predicted"/>